<dbReference type="AlphaFoldDB" id="A0A1Q8Q3N5"/>
<organism evidence="1 2">
    <name type="scientific">Domibacillus antri</name>
    <dbReference type="NCBI Taxonomy" id="1714264"/>
    <lineage>
        <taxon>Bacteria</taxon>
        <taxon>Bacillati</taxon>
        <taxon>Bacillota</taxon>
        <taxon>Bacilli</taxon>
        <taxon>Bacillales</taxon>
        <taxon>Bacillaceae</taxon>
        <taxon>Domibacillus</taxon>
    </lineage>
</organism>
<dbReference type="Proteomes" id="UP000185568">
    <property type="component" value="Unassembled WGS sequence"/>
</dbReference>
<evidence type="ECO:0008006" key="3">
    <source>
        <dbReference type="Google" id="ProtNLM"/>
    </source>
</evidence>
<protein>
    <recommendedName>
        <fullName evidence="3">RiboL-PSP-HEPN domain-containing protein</fullName>
    </recommendedName>
</protein>
<comment type="caution">
    <text evidence="1">The sequence shown here is derived from an EMBL/GenBank/DDBJ whole genome shotgun (WGS) entry which is preliminary data.</text>
</comment>
<accession>A0A1Q8Q3N5</accession>
<dbReference type="EMBL" id="MSDU01000028">
    <property type="protein sequence ID" value="OLN21912.1"/>
    <property type="molecule type" value="Genomic_DNA"/>
</dbReference>
<dbReference type="OrthoDB" id="2659892at2"/>
<dbReference type="STRING" id="1714264.BTO30_12500"/>
<name>A0A1Q8Q3N5_9BACI</name>
<keyword evidence="2" id="KW-1185">Reference proteome</keyword>
<dbReference type="RefSeq" id="WP_075399072.1">
    <property type="nucleotide sequence ID" value="NZ_MSDU01000028.1"/>
</dbReference>
<evidence type="ECO:0000313" key="1">
    <source>
        <dbReference type="EMBL" id="OLN21912.1"/>
    </source>
</evidence>
<gene>
    <name evidence="1" type="ORF">BTO30_12500</name>
</gene>
<reference evidence="1 2" key="1">
    <citation type="submission" date="2016-12" db="EMBL/GenBank/DDBJ databases">
        <title>Domibacillus antri genome sequencing.</title>
        <authorList>
            <person name="Verma A."/>
            <person name="Krishnamurthi S."/>
        </authorList>
    </citation>
    <scope>NUCLEOTIDE SEQUENCE [LARGE SCALE GENOMIC DNA]</scope>
    <source>
        <strain evidence="1 2">XD80</strain>
    </source>
</reference>
<sequence>MINRVVNMDHEMYNDGLYFTEQATKETHFGDIQRCYRFAVVSFASSFESFLNRKIKRILVDDINKVDNGEYLLGFLNQGFEFSKLPNELRTIDSKLELMEKLLGLNNGELKTTEFMTFNKDIIKLRNAIVHYSHSNFSTLYEKELGAAASTGAKLLVSTISSFCDISCLEFPPFYNKEKYEPIK</sequence>
<proteinExistence type="predicted"/>
<evidence type="ECO:0000313" key="2">
    <source>
        <dbReference type="Proteomes" id="UP000185568"/>
    </source>
</evidence>